<dbReference type="OrthoDB" id="8545738at2"/>
<organism evidence="2 3">
    <name type="scientific">Dyella monticola</name>
    <dbReference type="NCBI Taxonomy" id="1927958"/>
    <lineage>
        <taxon>Bacteria</taxon>
        <taxon>Pseudomonadati</taxon>
        <taxon>Pseudomonadota</taxon>
        <taxon>Gammaproteobacteria</taxon>
        <taxon>Lysobacterales</taxon>
        <taxon>Rhodanobacteraceae</taxon>
        <taxon>Dyella</taxon>
    </lineage>
</organism>
<dbReference type="AlphaFoldDB" id="A0A370WT94"/>
<keyword evidence="3" id="KW-1185">Reference proteome</keyword>
<dbReference type="Proteomes" id="UP000254258">
    <property type="component" value="Unassembled WGS sequence"/>
</dbReference>
<accession>A0A370WT94</accession>
<gene>
    <name evidence="2" type="ORF">DWU98_19315</name>
</gene>
<name>A0A370WT94_9GAMM</name>
<comment type="caution">
    <text evidence="2">The sequence shown here is derived from an EMBL/GenBank/DDBJ whole genome shotgun (WGS) entry which is preliminary data.</text>
</comment>
<feature type="region of interest" description="Disordered" evidence="1">
    <location>
        <begin position="188"/>
        <end position="223"/>
    </location>
</feature>
<evidence type="ECO:0000313" key="3">
    <source>
        <dbReference type="Proteomes" id="UP000254258"/>
    </source>
</evidence>
<evidence type="ECO:0000313" key="2">
    <source>
        <dbReference type="EMBL" id="RDS79155.1"/>
    </source>
</evidence>
<reference evidence="2 3" key="1">
    <citation type="submission" date="2018-07" db="EMBL/GenBank/DDBJ databases">
        <title>Dyella monticola sp. nov. and Dyella psychrodurans sp. nov. isolated from monsoon evergreen broad-leaved forest soil of Dinghu Mountain, China.</title>
        <authorList>
            <person name="Gao Z."/>
            <person name="Qiu L."/>
        </authorList>
    </citation>
    <scope>NUCLEOTIDE SEQUENCE [LARGE SCALE GENOMIC DNA]</scope>
    <source>
        <strain evidence="2 3">4G-K06</strain>
    </source>
</reference>
<dbReference type="EMBL" id="QRBE01000016">
    <property type="protein sequence ID" value="RDS79155.1"/>
    <property type="molecule type" value="Genomic_DNA"/>
</dbReference>
<protein>
    <submittedName>
        <fullName evidence="2">Uncharacterized protein</fullName>
    </submittedName>
</protein>
<proteinExistence type="predicted"/>
<sequence>MTTRPHKKAEPTTPKSRTLTVEMKPGESHDYLVAKTAAGPHFSAAGTIIRYGQADAGELSLTDLAHVLKDQADTISRGDLRNIEAMLGSQATALNVMFAELARRAAVNMGEYINATEIYLKLALRAQSQCRATLETLAVIKNPPVVFAKQANIAHGHQQVNNGTPHAHAEQIVDQPNELLEKDHDKRLDTRAADTASGSDPALATVEGIHGAANCKRQGRRQP</sequence>
<dbReference type="RefSeq" id="WP_147293384.1">
    <property type="nucleotide sequence ID" value="NZ_QRBE01000016.1"/>
</dbReference>
<evidence type="ECO:0000256" key="1">
    <source>
        <dbReference type="SAM" id="MobiDB-lite"/>
    </source>
</evidence>